<keyword evidence="3" id="KW-1185">Reference proteome</keyword>
<evidence type="ECO:0000256" key="1">
    <source>
        <dbReference type="SAM" id="Phobius"/>
    </source>
</evidence>
<evidence type="ECO:0008006" key="4">
    <source>
        <dbReference type="Google" id="ProtNLM"/>
    </source>
</evidence>
<evidence type="ECO:0000313" key="3">
    <source>
        <dbReference type="Proteomes" id="UP001520878"/>
    </source>
</evidence>
<keyword evidence="1" id="KW-1133">Transmembrane helix</keyword>
<organism evidence="2 3">
    <name type="scientific">Fluctibacter halophilus</name>
    <dbReference type="NCBI Taxonomy" id="226011"/>
    <lineage>
        <taxon>Bacteria</taxon>
        <taxon>Pseudomonadati</taxon>
        <taxon>Pseudomonadota</taxon>
        <taxon>Gammaproteobacteria</taxon>
        <taxon>Alteromonadales</taxon>
        <taxon>Alteromonadaceae</taxon>
        <taxon>Fluctibacter</taxon>
    </lineage>
</organism>
<reference evidence="2 3" key="1">
    <citation type="submission" date="2021-10" db="EMBL/GenBank/DDBJ databases">
        <title>Draft genome of Aestuariibacter halophilus JC2043.</title>
        <authorList>
            <person name="Emsley S.A."/>
            <person name="Pfannmuller K.M."/>
            <person name="Ushijima B."/>
            <person name="Saw J.H."/>
            <person name="Videau P."/>
        </authorList>
    </citation>
    <scope>NUCLEOTIDE SEQUENCE [LARGE SCALE GENOMIC DNA]</scope>
    <source>
        <strain evidence="2 3">JC2043</strain>
    </source>
</reference>
<dbReference type="RefSeq" id="WP_229161943.1">
    <property type="nucleotide sequence ID" value="NZ_JAJEWP010000005.1"/>
</dbReference>
<sequence length="176" mass="20351">MDKFEAGQESARTLMGKLAVLAVFVTLMVSAIVYFNRYEPDYKRQTLVNLADQFAKSVVNAHWQWQAEGRPQIVMLKHYEPRLDNEAELIETDRRPIRMSHLGWPRTEPSSQGCEQLWGMVLNLPLEIEGFKVFAEYFDGVQQSDQALDARCRFRLSVGPYFEYHIFTGAVSQVKD</sequence>
<feature type="transmembrane region" description="Helical" evidence="1">
    <location>
        <begin position="14"/>
        <end position="35"/>
    </location>
</feature>
<accession>A0ABS8GEK1</accession>
<evidence type="ECO:0000313" key="2">
    <source>
        <dbReference type="EMBL" id="MCC2617641.1"/>
    </source>
</evidence>
<dbReference type="EMBL" id="JAJEWP010000005">
    <property type="protein sequence ID" value="MCC2617641.1"/>
    <property type="molecule type" value="Genomic_DNA"/>
</dbReference>
<proteinExistence type="predicted"/>
<dbReference type="Proteomes" id="UP001520878">
    <property type="component" value="Unassembled WGS sequence"/>
</dbReference>
<comment type="caution">
    <text evidence="2">The sequence shown here is derived from an EMBL/GenBank/DDBJ whole genome shotgun (WGS) entry which is preliminary data.</text>
</comment>
<gene>
    <name evidence="2" type="ORF">LJ739_15410</name>
</gene>
<name>A0ABS8GEK1_9ALTE</name>
<protein>
    <recommendedName>
        <fullName evidence="4">MSHA biogenesis protein MshF</fullName>
    </recommendedName>
</protein>
<keyword evidence="1" id="KW-0812">Transmembrane</keyword>
<keyword evidence="1" id="KW-0472">Membrane</keyword>